<dbReference type="GO" id="GO:0000976">
    <property type="term" value="F:transcription cis-regulatory region binding"/>
    <property type="evidence" value="ECO:0007669"/>
    <property type="project" value="TreeGrafter"/>
</dbReference>
<dbReference type="SMART" id="SM00354">
    <property type="entry name" value="HTH_LACI"/>
    <property type="match status" value="1"/>
</dbReference>
<dbReference type="AlphaFoldDB" id="A0A1G7PAY8"/>
<keyword evidence="1" id="KW-0805">Transcription regulation</keyword>
<dbReference type="CDD" id="cd06279">
    <property type="entry name" value="PBP1_LacI-like"/>
    <property type="match status" value="1"/>
</dbReference>
<sequence length="367" mass="39143">MSGPPHVRRPATLASLAAELGVSRTTVSNAYNRPDQLSAPLREKVLEAARRLGYPGPDPVARSLRTRRAGAVGLLLTEALSYAFRDPVATGFLEGLALACEQAGQGLLLVPVSPEHADVAAVHQAGVDGFVVYSVSEDDPHFRAVLERPVPTVICDQPIGVEGVDRVSVDDRDGMRALGRHLTGLGHRRIGVLCMRLGPQRQDGPASLARQQETSYPVQRERISGIRDALVEVGVDWASVPVVERFEHSPEAGASAAAELLAGHPDVTALVCTSDVIAIGALQWAAEQGIDVPGRLTVTGFDGVPEADRLGLTTVRQPVRRKGQVAGELLLERGDRNTPKYVVLPTELVVGATSGPAKKREEFFSGW</sequence>
<evidence type="ECO:0000259" key="4">
    <source>
        <dbReference type="PROSITE" id="PS50932"/>
    </source>
</evidence>
<dbReference type="Gene3D" id="3.40.50.2300">
    <property type="match status" value="2"/>
</dbReference>
<keyword evidence="3" id="KW-0804">Transcription</keyword>
<evidence type="ECO:0000313" key="5">
    <source>
        <dbReference type="EMBL" id="SDF83466.1"/>
    </source>
</evidence>
<dbReference type="SUPFAM" id="SSF47413">
    <property type="entry name" value="lambda repressor-like DNA-binding domains"/>
    <property type="match status" value="1"/>
</dbReference>
<dbReference type="Pfam" id="PF13377">
    <property type="entry name" value="Peripla_BP_3"/>
    <property type="match status" value="1"/>
</dbReference>
<dbReference type="Proteomes" id="UP000198967">
    <property type="component" value="Unassembled WGS sequence"/>
</dbReference>
<evidence type="ECO:0000256" key="3">
    <source>
        <dbReference type="ARBA" id="ARBA00023163"/>
    </source>
</evidence>
<proteinExistence type="predicted"/>
<dbReference type="EMBL" id="FNBE01000007">
    <property type="protein sequence ID" value="SDF83466.1"/>
    <property type="molecule type" value="Genomic_DNA"/>
</dbReference>
<evidence type="ECO:0000256" key="1">
    <source>
        <dbReference type="ARBA" id="ARBA00023015"/>
    </source>
</evidence>
<keyword evidence="6" id="KW-1185">Reference proteome</keyword>
<dbReference type="InterPro" id="IPR000843">
    <property type="entry name" value="HTH_LacI"/>
</dbReference>
<dbReference type="InterPro" id="IPR010982">
    <property type="entry name" value="Lambda_DNA-bd_dom_sf"/>
</dbReference>
<dbReference type="InterPro" id="IPR028082">
    <property type="entry name" value="Peripla_BP_I"/>
</dbReference>
<dbReference type="PANTHER" id="PTHR30146:SF138">
    <property type="entry name" value="TRANSCRIPTIONAL REGULATORY PROTEIN"/>
    <property type="match status" value="1"/>
</dbReference>
<dbReference type="CDD" id="cd01392">
    <property type="entry name" value="HTH_LacI"/>
    <property type="match status" value="1"/>
</dbReference>
<dbReference type="OrthoDB" id="5171752at2"/>
<dbReference type="SUPFAM" id="SSF53822">
    <property type="entry name" value="Periplasmic binding protein-like I"/>
    <property type="match status" value="1"/>
</dbReference>
<dbReference type="STRING" id="366584.SAMN05216377_10766"/>
<evidence type="ECO:0000256" key="2">
    <source>
        <dbReference type="ARBA" id="ARBA00023125"/>
    </source>
</evidence>
<name>A0A1G7PAY8_PSEOR</name>
<dbReference type="GO" id="GO:0003700">
    <property type="term" value="F:DNA-binding transcription factor activity"/>
    <property type="evidence" value="ECO:0007669"/>
    <property type="project" value="TreeGrafter"/>
</dbReference>
<dbReference type="InterPro" id="IPR046335">
    <property type="entry name" value="LacI/GalR-like_sensor"/>
</dbReference>
<feature type="domain" description="HTH lacI-type" evidence="4">
    <location>
        <begin position="11"/>
        <end position="66"/>
    </location>
</feature>
<dbReference type="RefSeq" id="WP_093083013.1">
    <property type="nucleotide sequence ID" value="NZ_FNBE01000007.1"/>
</dbReference>
<accession>A0A1G7PAY8</accession>
<dbReference type="PANTHER" id="PTHR30146">
    <property type="entry name" value="LACI-RELATED TRANSCRIPTIONAL REPRESSOR"/>
    <property type="match status" value="1"/>
</dbReference>
<reference evidence="5 6" key="1">
    <citation type="submission" date="2016-10" db="EMBL/GenBank/DDBJ databases">
        <authorList>
            <person name="de Groot N.N."/>
        </authorList>
    </citation>
    <scope>NUCLEOTIDE SEQUENCE [LARGE SCALE GENOMIC DNA]</scope>
    <source>
        <strain evidence="5 6">CGMCC 4.3143</strain>
    </source>
</reference>
<organism evidence="5 6">
    <name type="scientific">Pseudonocardia oroxyli</name>
    <dbReference type="NCBI Taxonomy" id="366584"/>
    <lineage>
        <taxon>Bacteria</taxon>
        <taxon>Bacillati</taxon>
        <taxon>Actinomycetota</taxon>
        <taxon>Actinomycetes</taxon>
        <taxon>Pseudonocardiales</taxon>
        <taxon>Pseudonocardiaceae</taxon>
        <taxon>Pseudonocardia</taxon>
    </lineage>
</organism>
<dbReference type="Gene3D" id="1.10.260.40">
    <property type="entry name" value="lambda repressor-like DNA-binding domains"/>
    <property type="match status" value="1"/>
</dbReference>
<protein>
    <submittedName>
        <fullName evidence="5">Transcriptional regulator, LacI family</fullName>
    </submittedName>
</protein>
<evidence type="ECO:0000313" key="6">
    <source>
        <dbReference type="Proteomes" id="UP000198967"/>
    </source>
</evidence>
<gene>
    <name evidence="5" type="ORF">SAMN05216377_10766</name>
</gene>
<dbReference type="PROSITE" id="PS50932">
    <property type="entry name" value="HTH_LACI_2"/>
    <property type="match status" value="1"/>
</dbReference>
<keyword evidence="2" id="KW-0238">DNA-binding</keyword>